<evidence type="ECO:0000256" key="1">
    <source>
        <dbReference type="ARBA" id="ARBA00022649"/>
    </source>
</evidence>
<dbReference type="eggNOG" id="COG3668">
    <property type="taxonomic scope" value="Bacteria"/>
</dbReference>
<dbReference type="AlphaFoldDB" id="B4CV83"/>
<dbReference type="RefSeq" id="WP_006977348.1">
    <property type="nucleotide sequence ID" value="NZ_ABVL01000001.1"/>
</dbReference>
<evidence type="ECO:0000313" key="2">
    <source>
        <dbReference type="EMBL" id="EDY21896.1"/>
    </source>
</evidence>
<dbReference type="InterPro" id="IPR007712">
    <property type="entry name" value="RelE/ParE_toxin"/>
</dbReference>
<dbReference type="Gene3D" id="3.30.2310.20">
    <property type="entry name" value="RelE-like"/>
    <property type="match status" value="1"/>
</dbReference>
<proteinExistence type="predicted"/>
<dbReference type="EMBL" id="ABVL01000001">
    <property type="protein sequence ID" value="EDY21896.1"/>
    <property type="molecule type" value="Genomic_DNA"/>
</dbReference>
<dbReference type="InterPro" id="IPR035093">
    <property type="entry name" value="RelE/ParE_toxin_dom_sf"/>
</dbReference>
<sequence length="175" mass="20337">MSLAEILEEIPRLTREQRQQVVEKFSRWTATGLDGDDSLSPEEERLIESRLAEHDGICFRYPLGRGEDAAHGEIRSMSFRVLLRPAAEVDIAQAAAWYDEQQPGLGGEFLEEIARIIEGLPANPFLTARRHRTRNIRWLFPARFPYRVVYEITNDVILIISVIHAARDDRQWRRR</sequence>
<reference evidence="2 3" key="1">
    <citation type="journal article" date="2011" name="J. Bacteriol.">
        <title>Genome sequence of Chthoniobacter flavus Ellin428, an aerobic heterotrophic soil bacterium.</title>
        <authorList>
            <person name="Kant R."/>
            <person name="van Passel M.W."/>
            <person name="Palva A."/>
            <person name="Lucas S."/>
            <person name="Lapidus A."/>
            <person name="Glavina Del Rio T."/>
            <person name="Dalin E."/>
            <person name="Tice H."/>
            <person name="Bruce D."/>
            <person name="Goodwin L."/>
            <person name="Pitluck S."/>
            <person name="Larimer F.W."/>
            <person name="Land M.L."/>
            <person name="Hauser L."/>
            <person name="Sangwan P."/>
            <person name="de Vos W.M."/>
            <person name="Janssen P.H."/>
            <person name="Smidt H."/>
        </authorList>
    </citation>
    <scope>NUCLEOTIDE SEQUENCE [LARGE SCALE GENOMIC DNA]</scope>
    <source>
        <strain evidence="2 3">Ellin428</strain>
    </source>
</reference>
<keyword evidence="1" id="KW-1277">Toxin-antitoxin system</keyword>
<accession>B4CV83</accession>
<dbReference type="Proteomes" id="UP000005824">
    <property type="component" value="Unassembled WGS sequence"/>
</dbReference>
<dbReference type="STRING" id="497964.CfE428DRAFT_0021"/>
<dbReference type="Pfam" id="PF05016">
    <property type="entry name" value="ParE_toxin"/>
    <property type="match status" value="1"/>
</dbReference>
<protein>
    <submittedName>
        <fullName evidence="2">Plasmid stabilization system</fullName>
    </submittedName>
</protein>
<keyword evidence="3" id="KW-1185">Reference proteome</keyword>
<name>B4CV83_9BACT</name>
<comment type="caution">
    <text evidence="2">The sequence shown here is derived from an EMBL/GenBank/DDBJ whole genome shotgun (WGS) entry which is preliminary data.</text>
</comment>
<gene>
    <name evidence="2" type="ORF">CfE428DRAFT_0021</name>
</gene>
<dbReference type="InParanoid" id="B4CV83"/>
<evidence type="ECO:0000313" key="3">
    <source>
        <dbReference type="Proteomes" id="UP000005824"/>
    </source>
</evidence>
<organism evidence="2 3">
    <name type="scientific">Chthoniobacter flavus Ellin428</name>
    <dbReference type="NCBI Taxonomy" id="497964"/>
    <lineage>
        <taxon>Bacteria</taxon>
        <taxon>Pseudomonadati</taxon>
        <taxon>Verrucomicrobiota</taxon>
        <taxon>Spartobacteria</taxon>
        <taxon>Chthoniobacterales</taxon>
        <taxon>Chthoniobacteraceae</taxon>
        <taxon>Chthoniobacter</taxon>
    </lineage>
</organism>